<evidence type="ECO:0000256" key="1">
    <source>
        <dbReference type="ARBA" id="ARBA00004651"/>
    </source>
</evidence>
<evidence type="ECO:0000259" key="7">
    <source>
        <dbReference type="Pfam" id="PF06271"/>
    </source>
</evidence>
<keyword evidence="9" id="KW-1185">Reference proteome</keyword>
<dbReference type="InterPro" id="IPR010432">
    <property type="entry name" value="RDD"/>
</dbReference>
<feature type="transmembrane region" description="Helical" evidence="6">
    <location>
        <begin position="52"/>
        <end position="71"/>
    </location>
</feature>
<keyword evidence="5 6" id="KW-0472">Membrane</keyword>
<evidence type="ECO:0000256" key="6">
    <source>
        <dbReference type="SAM" id="Phobius"/>
    </source>
</evidence>
<sequence>MAEIKRKKGVKVGIGIRLLASGYDVLILFGLLFIAFSLITAVENQLGPMQQWLKGSLEIVIAYAYFVGFWVKGGATTGMRPWKLRVVVADSGDPLTWFAASVRFIALMITWLSLGMTLWYLITRDTGHFLFFVAAVVPAVSMATMAISRERSPLHDLIAGTAIYRVE</sequence>
<comment type="subcellular location">
    <subcellularLocation>
        <location evidence="1">Cell membrane</location>
        <topology evidence="1">Multi-pass membrane protein</topology>
    </subcellularLocation>
</comment>
<evidence type="ECO:0000256" key="4">
    <source>
        <dbReference type="ARBA" id="ARBA00022989"/>
    </source>
</evidence>
<dbReference type="Pfam" id="PF06271">
    <property type="entry name" value="RDD"/>
    <property type="match status" value="1"/>
</dbReference>
<keyword evidence="3 6" id="KW-0812">Transmembrane</keyword>
<evidence type="ECO:0000256" key="5">
    <source>
        <dbReference type="ARBA" id="ARBA00023136"/>
    </source>
</evidence>
<dbReference type="PANTHER" id="PTHR36115:SF10">
    <property type="entry name" value="RDD DOMAIN-CONTAINING PROTEIN"/>
    <property type="match status" value="1"/>
</dbReference>
<comment type="caution">
    <text evidence="8">The sequence shown here is derived from an EMBL/GenBank/DDBJ whole genome shotgun (WGS) entry which is preliminary data.</text>
</comment>
<organism evidence="8 9">
    <name type="scientific">Mariprofundus erugo</name>
    <dbReference type="NCBI Taxonomy" id="2528639"/>
    <lineage>
        <taxon>Bacteria</taxon>
        <taxon>Pseudomonadati</taxon>
        <taxon>Pseudomonadota</taxon>
        <taxon>Candidatius Mariprofundia</taxon>
        <taxon>Mariprofundales</taxon>
        <taxon>Mariprofundaceae</taxon>
        <taxon>Mariprofundus</taxon>
    </lineage>
</organism>
<dbReference type="AlphaFoldDB" id="A0A5R9GS15"/>
<feature type="transmembrane region" description="Helical" evidence="6">
    <location>
        <begin position="104"/>
        <end position="122"/>
    </location>
</feature>
<gene>
    <name evidence="8" type="ORF">FEF65_03055</name>
</gene>
<keyword evidence="2" id="KW-1003">Cell membrane</keyword>
<name>A0A5R9GS15_9PROT</name>
<protein>
    <submittedName>
        <fullName evidence="8">RDD family protein</fullName>
    </submittedName>
</protein>
<proteinExistence type="predicted"/>
<feature type="transmembrane region" description="Helical" evidence="6">
    <location>
        <begin position="128"/>
        <end position="147"/>
    </location>
</feature>
<dbReference type="InterPro" id="IPR051791">
    <property type="entry name" value="Pra-immunoreactive"/>
</dbReference>
<dbReference type="RefSeq" id="WP_138238309.1">
    <property type="nucleotide sequence ID" value="NZ_VBRY01000002.1"/>
</dbReference>
<feature type="transmembrane region" description="Helical" evidence="6">
    <location>
        <begin position="21"/>
        <end position="40"/>
    </location>
</feature>
<dbReference type="PANTHER" id="PTHR36115">
    <property type="entry name" value="PROLINE-RICH ANTIGEN HOMOLOG-RELATED"/>
    <property type="match status" value="1"/>
</dbReference>
<dbReference type="Proteomes" id="UP000306585">
    <property type="component" value="Unassembled WGS sequence"/>
</dbReference>
<evidence type="ECO:0000313" key="9">
    <source>
        <dbReference type="Proteomes" id="UP000306585"/>
    </source>
</evidence>
<accession>A0A5R9GS15</accession>
<evidence type="ECO:0000256" key="3">
    <source>
        <dbReference type="ARBA" id="ARBA00022692"/>
    </source>
</evidence>
<evidence type="ECO:0000256" key="2">
    <source>
        <dbReference type="ARBA" id="ARBA00022475"/>
    </source>
</evidence>
<feature type="domain" description="RDD" evidence="7">
    <location>
        <begin position="13"/>
        <end position="160"/>
    </location>
</feature>
<evidence type="ECO:0000313" key="8">
    <source>
        <dbReference type="EMBL" id="TLS68690.1"/>
    </source>
</evidence>
<dbReference type="GO" id="GO:0005886">
    <property type="term" value="C:plasma membrane"/>
    <property type="evidence" value="ECO:0007669"/>
    <property type="project" value="UniProtKB-SubCell"/>
</dbReference>
<reference evidence="8 9" key="1">
    <citation type="journal article" date="2019" name="Appl. Environ. Microbiol.">
        <title>Environmental Evidence and Genomic Insight of Iron-oxidizing Bacteria Preference Towards More Corrosion Resistant Stainless Steel at Higher Salinities.</title>
        <authorList>
            <person name="Garrison C.E."/>
            <person name="Price K.A."/>
            <person name="Field E.K."/>
        </authorList>
    </citation>
    <scope>NUCLEOTIDE SEQUENCE [LARGE SCALE GENOMIC DNA]</scope>
    <source>
        <strain evidence="8 9">P3</strain>
    </source>
</reference>
<keyword evidence="4 6" id="KW-1133">Transmembrane helix</keyword>
<dbReference type="OrthoDB" id="9793824at2"/>
<dbReference type="EMBL" id="VBRY01000002">
    <property type="protein sequence ID" value="TLS68690.1"/>
    <property type="molecule type" value="Genomic_DNA"/>
</dbReference>